<evidence type="ECO:0000313" key="1">
    <source>
        <dbReference type="EMBL" id="SHK82911.1"/>
    </source>
</evidence>
<proteinExistence type="predicted"/>
<organism evidence="1 2">
    <name type="scientific">Desulforamulus aeronauticus DSM 10349</name>
    <dbReference type="NCBI Taxonomy" id="1121421"/>
    <lineage>
        <taxon>Bacteria</taxon>
        <taxon>Bacillati</taxon>
        <taxon>Bacillota</taxon>
        <taxon>Clostridia</taxon>
        <taxon>Eubacteriales</taxon>
        <taxon>Peptococcaceae</taxon>
        <taxon>Desulforamulus</taxon>
    </lineage>
</organism>
<dbReference type="Proteomes" id="UP000183997">
    <property type="component" value="Unassembled WGS sequence"/>
</dbReference>
<evidence type="ECO:0000313" key="2">
    <source>
        <dbReference type="Proteomes" id="UP000183997"/>
    </source>
</evidence>
<keyword evidence="2" id="KW-1185">Reference proteome</keyword>
<dbReference type="AlphaFoldDB" id="A0A1M6VNJ9"/>
<protein>
    <submittedName>
        <fullName evidence="1">Uncharacterized protein</fullName>
    </submittedName>
</protein>
<dbReference type="EMBL" id="FRAR01000025">
    <property type="protein sequence ID" value="SHK82911.1"/>
    <property type="molecule type" value="Genomic_DNA"/>
</dbReference>
<sequence>MRYLAIVNPLTMMFLYFIVAPTVKAYRTIKCTINPNAPECALN</sequence>
<reference evidence="2" key="1">
    <citation type="submission" date="2016-11" db="EMBL/GenBank/DDBJ databases">
        <authorList>
            <person name="Varghese N."/>
            <person name="Submissions S."/>
        </authorList>
    </citation>
    <scope>NUCLEOTIDE SEQUENCE [LARGE SCALE GENOMIC DNA]</scope>
    <source>
        <strain evidence="2">DSM 10349</strain>
    </source>
</reference>
<accession>A0A1M6VNJ9</accession>
<name>A0A1M6VNJ9_9FIRM</name>
<gene>
    <name evidence="1" type="ORF">SAMN02745123_03279</name>
</gene>